<dbReference type="EMBL" id="QJKB01000023">
    <property type="protein sequence ID" value="PXX34953.1"/>
    <property type="molecule type" value="Genomic_DNA"/>
</dbReference>
<dbReference type="InterPro" id="IPR036869">
    <property type="entry name" value="J_dom_sf"/>
</dbReference>
<organism evidence="2 3">
    <name type="scientific">Undibacterium pigrum</name>
    <dbReference type="NCBI Taxonomy" id="401470"/>
    <lineage>
        <taxon>Bacteria</taxon>
        <taxon>Pseudomonadati</taxon>
        <taxon>Pseudomonadota</taxon>
        <taxon>Betaproteobacteria</taxon>
        <taxon>Burkholderiales</taxon>
        <taxon>Oxalobacteraceae</taxon>
        <taxon>Undibacterium</taxon>
    </lineage>
</organism>
<sequence length="183" mass="20963">MFEVSKSDHCELKKIAAELKHRQVRKATALAKQVQDAIIALGENTDHINQTETSPNPRPIIDCKCGQRLRLQIEVENRQYTCIKCNAIFSASFKNGILTLMFEQEQKSPPDDNDLLTLEDAYKLFEADKGTEWEAIEHKRRRLIQQYHPDKVAALGPKLRIVAEAEGKRINVAFDMVRKSRGF</sequence>
<reference evidence="2 3" key="1">
    <citation type="submission" date="2018-05" db="EMBL/GenBank/DDBJ databases">
        <title>Genomic Encyclopedia of Type Strains, Phase IV (KMG-IV): sequencing the most valuable type-strain genomes for metagenomic binning, comparative biology and taxonomic classification.</title>
        <authorList>
            <person name="Goeker M."/>
        </authorList>
    </citation>
    <scope>NUCLEOTIDE SEQUENCE [LARGE SCALE GENOMIC DNA]</scope>
    <source>
        <strain evidence="2 3">DSM 19792</strain>
    </source>
</reference>
<comment type="caution">
    <text evidence="2">The sequence shown here is derived from an EMBL/GenBank/DDBJ whole genome shotgun (WGS) entry which is preliminary data.</text>
</comment>
<dbReference type="Proteomes" id="UP000247792">
    <property type="component" value="Unassembled WGS sequence"/>
</dbReference>
<gene>
    <name evidence="2" type="ORF">DFR42_1232</name>
</gene>
<dbReference type="PROSITE" id="PS50076">
    <property type="entry name" value="DNAJ_2"/>
    <property type="match status" value="1"/>
</dbReference>
<dbReference type="AlphaFoldDB" id="A0A318IJK0"/>
<evidence type="ECO:0000313" key="2">
    <source>
        <dbReference type="EMBL" id="PXX34953.1"/>
    </source>
</evidence>
<dbReference type="InterPro" id="IPR001623">
    <property type="entry name" value="DnaJ_domain"/>
</dbReference>
<proteinExistence type="predicted"/>
<keyword evidence="3" id="KW-1185">Reference proteome</keyword>
<dbReference type="Gene3D" id="1.10.287.110">
    <property type="entry name" value="DnaJ domain"/>
    <property type="match status" value="1"/>
</dbReference>
<evidence type="ECO:0000259" key="1">
    <source>
        <dbReference type="PROSITE" id="PS50076"/>
    </source>
</evidence>
<feature type="domain" description="J" evidence="1">
    <location>
        <begin position="120"/>
        <end position="182"/>
    </location>
</feature>
<name>A0A318IJK0_9BURK</name>
<evidence type="ECO:0000313" key="3">
    <source>
        <dbReference type="Proteomes" id="UP000247792"/>
    </source>
</evidence>
<accession>A0A318IJK0</accession>
<dbReference type="SUPFAM" id="SSF46565">
    <property type="entry name" value="Chaperone J-domain"/>
    <property type="match status" value="1"/>
</dbReference>
<protein>
    <recommendedName>
        <fullName evidence="1">J domain-containing protein</fullName>
    </recommendedName>
</protein>